<sequence>MTQESNEPVVVEKSRYRDKVIAAVAVVLVLSLVWFLYPSIKSSLQRMVNGGDKAIPFENLSGDIYLTLALSGTKLADLYEYNLGTGNLKKTFSDEADNRLRLTAKLSPDAQQLAFVDTSIDPNSNFYYPSSEWFQLRVIDKATGENTQITNTEDPSKRLGDWSPDGTKITYTAQVTDENFGGLDKQDFFYDTDKWVVFVVDVNSKVQKPIDRGTHPFWSPDGKKILYMKSDGLYLYDVSNDTKQLVLPTTESFDATTNIKMDVSDDGSWLALSLPAHRNIYLYKITSWERGIIEDKTKIEASGSSIFWPVFSPDSRYLVFQEADIFPGADAAANTRLSVYDLKAKSYRELMKLDGFNFDVAFISDWK</sequence>
<dbReference type="Pfam" id="PF07676">
    <property type="entry name" value="PD40"/>
    <property type="match status" value="3"/>
</dbReference>
<proteinExistence type="inferred from homology"/>
<evidence type="ECO:0000256" key="1">
    <source>
        <dbReference type="ARBA" id="ARBA00009820"/>
    </source>
</evidence>
<dbReference type="AlphaFoldDB" id="A0A1F6FFQ2"/>
<keyword evidence="2" id="KW-1133">Transmembrane helix</keyword>
<organism evidence="3 4">
    <name type="scientific">Candidatus Kaiserbacteria bacterium RIFCSPLOWO2_12_FULL_45_26</name>
    <dbReference type="NCBI Taxonomy" id="1798525"/>
    <lineage>
        <taxon>Bacteria</taxon>
        <taxon>Candidatus Kaiseribacteriota</taxon>
    </lineage>
</organism>
<dbReference type="PANTHER" id="PTHR36842">
    <property type="entry name" value="PROTEIN TOLB HOMOLOG"/>
    <property type="match status" value="1"/>
</dbReference>
<dbReference type="STRING" id="1798525.A3G90_01225"/>
<keyword evidence="2" id="KW-0472">Membrane</keyword>
<evidence type="ECO:0000313" key="4">
    <source>
        <dbReference type="Proteomes" id="UP000177325"/>
    </source>
</evidence>
<evidence type="ECO:0000256" key="2">
    <source>
        <dbReference type="SAM" id="Phobius"/>
    </source>
</evidence>
<dbReference type="InterPro" id="IPR011659">
    <property type="entry name" value="WD40"/>
</dbReference>
<evidence type="ECO:0000313" key="3">
    <source>
        <dbReference type="EMBL" id="OGG84691.1"/>
    </source>
</evidence>
<dbReference type="Gene3D" id="2.120.10.30">
    <property type="entry name" value="TolB, C-terminal domain"/>
    <property type="match status" value="1"/>
</dbReference>
<dbReference type="PANTHER" id="PTHR36842:SF1">
    <property type="entry name" value="PROTEIN TOLB"/>
    <property type="match status" value="1"/>
</dbReference>
<comment type="similarity">
    <text evidence="1">Belongs to the TolB family.</text>
</comment>
<reference evidence="3 4" key="1">
    <citation type="journal article" date="2016" name="Nat. Commun.">
        <title>Thousands of microbial genomes shed light on interconnected biogeochemical processes in an aquifer system.</title>
        <authorList>
            <person name="Anantharaman K."/>
            <person name="Brown C.T."/>
            <person name="Hug L.A."/>
            <person name="Sharon I."/>
            <person name="Castelle C.J."/>
            <person name="Probst A.J."/>
            <person name="Thomas B.C."/>
            <person name="Singh A."/>
            <person name="Wilkins M.J."/>
            <person name="Karaoz U."/>
            <person name="Brodie E.L."/>
            <person name="Williams K.H."/>
            <person name="Hubbard S.S."/>
            <person name="Banfield J.F."/>
        </authorList>
    </citation>
    <scope>NUCLEOTIDE SEQUENCE [LARGE SCALE GENOMIC DNA]</scope>
</reference>
<evidence type="ECO:0008006" key="5">
    <source>
        <dbReference type="Google" id="ProtNLM"/>
    </source>
</evidence>
<keyword evidence="2" id="KW-0812">Transmembrane</keyword>
<dbReference type="SUPFAM" id="SSF82171">
    <property type="entry name" value="DPP6 N-terminal domain-like"/>
    <property type="match status" value="1"/>
</dbReference>
<name>A0A1F6FFQ2_9BACT</name>
<gene>
    <name evidence="3" type="ORF">A3G90_01225</name>
</gene>
<accession>A0A1F6FFQ2</accession>
<feature type="transmembrane region" description="Helical" evidence="2">
    <location>
        <begin position="20"/>
        <end position="37"/>
    </location>
</feature>
<dbReference type="Proteomes" id="UP000177325">
    <property type="component" value="Unassembled WGS sequence"/>
</dbReference>
<comment type="caution">
    <text evidence="3">The sequence shown here is derived from an EMBL/GenBank/DDBJ whole genome shotgun (WGS) entry which is preliminary data.</text>
</comment>
<dbReference type="EMBL" id="MFMM01000001">
    <property type="protein sequence ID" value="OGG84691.1"/>
    <property type="molecule type" value="Genomic_DNA"/>
</dbReference>
<protein>
    <recommendedName>
        <fullName evidence="5">Dipeptidylpeptidase IV N-terminal domain-containing protein</fullName>
    </recommendedName>
</protein>
<dbReference type="InterPro" id="IPR011042">
    <property type="entry name" value="6-blade_b-propeller_TolB-like"/>
</dbReference>